<dbReference type="InterPro" id="IPR039420">
    <property type="entry name" value="WalR-like"/>
</dbReference>
<keyword evidence="2 6" id="KW-0238">DNA-binding</keyword>
<dbReference type="PRINTS" id="PR00038">
    <property type="entry name" value="HTHLUXR"/>
</dbReference>
<evidence type="ECO:0000259" key="4">
    <source>
        <dbReference type="PROSITE" id="PS50043"/>
    </source>
</evidence>
<evidence type="ECO:0000256" key="3">
    <source>
        <dbReference type="PROSITE-ProRule" id="PRU00169"/>
    </source>
</evidence>
<keyword evidence="7" id="KW-1185">Reference proteome</keyword>
<dbReference type="InterPro" id="IPR001789">
    <property type="entry name" value="Sig_transdc_resp-reg_receiver"/>
</dbReference>
<dbReference type="CDD" id="cd17535">
    <property type="entry name" value="REC_NarL-like"/>
    <property type="match status" value="1"/>
</dbReference>
<reference evidence="6 7" key="1">
    <citation type="journal article" date="2022" name="Int. J. Syst. Evol. Microbiol.">
        <title>Flavobacterium ammonificans sp. nov. and Flavobacterium ammoniigenes sp. nov., ammonifying bacteria isolated from surface river water.</title>
        <authorList>
            <person name="Watanabe K."/>
            <person name="Kitamura T."/>
            <person name="Ogata Y."/>
            <person name="Shindo C."/>
            <person name="Suda W."/>
        </authorList>
    </citation>
    <scope>NUCLEOTIDE SEQUENCE [LARGE SCALE GENOMIC DNA]</scope>
    <source>
        <strain evidence="6 7">GENT5</strain>
    </source>
</reference>
<dbReference type="PROSITE" id="PS50110">
    <property type="entry name" value="RESPONSE_REGULATORY"/>
    <property type="match status" value="1"/>
</dbReference>
<dbReference type="SUPFAM" id="SSF46894">
    <property type="entry name" value="C-terminal effector domain of the bipartite response regulators"/>
    <property type="match status" value="1"/>
</dbReference>
<evidence type="ECO:0000313" key="7">
    <source>
        <dbReference type="Proteomes" id="UP001319867"/>
    </source>
</evidence>
<dbReference type="PROSITE" id="PS50043">
    <property type="entry name" value="HTH_LUXR_2"/>
    <property type="match status" value="1"/>
</dbReference>
<dbReference type="SMART" id="SM00448">
    <property type="entry name" value="REC"/>
    <property type="match status" value="1"/>
</dbReference>
<name>A0ABM7V818_9FLAO</name>
<dbReference type="Gene3D" id="3.40.50.2300">
    <property type="match status" value="1"/>
</dbReference>
<dbReference type="SMART" id="SM00421">
    <property type="entry name" value="HTH_LUXR"/>
    <property type="match status" value="1"/>
</dbReference>
<feature type="modified residue" description="4-aspartylphosphate" evidence="3">
    <location>
        <position position="95"/>
    </location>
</feature>
<evidence type="ECO:0000259" key="5">
    <source>
        <dbReference type="PROSITE" id="PS50110"/>
    </source>
</evidence>
<protein>
    <submittedName>
        <fullName evidence="6">DNA-binding response regulator</fullName>
    </submittedName>
</protein>
<organism evidence="6 7">
    <name type="scientific">Flavobacterium ammoniigenes</name>
    <dbReference type="NCBI Taxonomy" id="1751095"/>
    <lineage>
        <taxon>Bacteria</taxon>
        <taxon>Pseudomonadati</taxon>
        <taxon>Bacteroidota</taxon>
        <taxon>Flavobacteriia</taxon>
        <taxon>Flavobacteriales</taxon>
        <taxon>Flavobacteriaceae</taxon>
        <taxon>Flavobacterium</taxon>
    </lineage>
</organism>
<feature type="domain" description="Response regulatory" evidence="5">
    <location>
        <begin position="44"/>
        <end position="160"/>
    </location>
</feature>
<dbReference type="PANTHER" id="PTHR43214">
    <property type="entry name" value="TWO-COMPONENT RESPONSE REGULATOR"/>
    <property type="match status" value="1"/>
</dbReference>
<dbReference type="InterPro" id="IPR016032">
    <property type="entry name" value="Sig_transdc_resp-reg_C-effctor"/>
</dbReference>
<evidence type="ECO:0000256" key="1">
    <source>
        <dbReference type="ARBA" id="ARBA00022553"/>
    </source>
</evidence>
<dbReference type="EMBL" id="AP025184">
    <property type="protein sequence ID" value="BDB55524.1"/>
    <property type="molecule type" value="Genomic_DNA"/>
</dbReference>
<gene>
    <name evidence="6" type="ORF">GENT5_18290</name>
</gene>
<proteinExistence type="predicted"/>
<accession>A0ABM7V818</accession>
<keyword evidence="1 3" id="KW-0597">Phosphoprotein</keyword>
<dbReference type="Pfam" id="PF00196">
    <property type="entry name" value="GerE"/>
    <property type="match status" value="1"/>
</dbReference>
<dbReference type="Proteomes" id="UP001319867">
    <property type="component" value="Chromosome"/>
</dbReference>
<dbReference type="InterPro" id="IPR000792">
    <property type="entry name" value="Tscrpt_reg_LuxR_C"/>
</dbReference>
<sequence length="258" mass="29336">MRKKPECNNSGFLFAINFERKRKICQIFLHLKTRQSKTMEDTIKIYLADDHQVLLDGIHSLLNTIPNFEVVGFSLNGTNLYQQVIDYSAEILILDLNMPEKDGIEVIKEFSQKGIPCKVIILSSFDDLKLIKEVMRLGASGYLTKKCAGENIVEAIHAVHNGEDYFCNSVREKIFHLVTKDNQKVNHNFTLANTILTDRELEIITLISLELSGKEISEKLFISTNTVETHRKNIMKKIGAKNTIGLVKYAIVNNLIIP</sequence>
<dbReference type="InterPro" id="IPR011006">
    <property type="entry name" value="CheY-like_superfamily"/>
</dbReference>
<evidence type="ECO:0000256" key="2">
    <source>
        <dbReference type="ARBA" id="ARBA00023125"/>
    </source>
</evidence>
<dbReference type="CDD" id="cd06170">
    <property type="entry name" value="LuxR_C_like"/>
    <property type="match status" value="1"/>
</dbReference>
<dbReference type="GO" id="GO:0003677">
    <property type="term" value="F:DNA binding"/>
    <property type="evidence" value="ECO:0007669"/>
    <property type="project" value="UniProtKB-KW"/>
</dbReference>
<dbReference type="InterPro" id="IPR058245">
    <property type="entry name" value="NreC/VraR/RcsB-like_REC"/>
</dbReference>
<dbReference type="SUPFAM" id="SSF52172">
    <property type="entry name" value="CheY-like"/>
    <property type="match status" value="1"/>
</dbReference>
<feature type="domain" description="HTH luxR-type" evidence="4">
    <location>
        <begin position="192"/>
        <end position="254"/>
    </location>
</feature>
<evidence type="ECO:0000313" key="6">
    <source>
        <dbReference type="EMBL" id="BDB55524.1"/>
    </source>
</evidence>
<reference evidence="6 7" key="2">
    <citation type="journal article" date="2022" name="Microorganisms">
        <title>Complete Genome Sequences of Two Flavobacterium ammonificans Strains and a Flavobacterium ammoniigenes Strain of Ammonifying Bacterioplankton Isolated from Surface River Water.</title>
        <authorList>
            <person name="Suda W."/>
            <person name="Ogata Y."/>
            <person name="Shindo C."/>
            <person name="Watanabe K."/>
        </authorList>
    </citation>
    <scope>NUCLEOTIDE SEQUENCE [LARGE SCALE GENOMIC DNA]</scope>
    <source>
        <strain evidence="6 7">GENT5</strain>
    </source>
</reference>
<dbReference type="PANTHER" id="PTHR43214:SF43">
    <property type="entry name" value="TWO-COMPONENT RESPONSE REGULATOR"/>
    <property type="match status" value="1"/>
</dbReference>
<dbReference type="Pfam" id="PF00072">
    <property type="entry name" value="Response_reg"/>
    <property type="match status" value="1"/>
</dbReference>